<name>F8DAL5_HALXS</name>
<dbReference type="InterPro" id="IPR051610">
    <property type="entry name" value="GPI/OXD"/>
</dbReference>
<accession>F8DAL5</accession>
<dbReference type="Pfam" id="PF07883">
    <property type="entry name" value="Cupin_2"/>
    <property type="match status" value="1"/>
</dbReference>
<dbReference type="PANTHER" id="PTHR35848">
    <property type="entry name" value="OXALATE-BINDING PROTEIN"/>
    <property type="match status" value="1"/>
</dbReference>
<dbReference type="Gene3D" id="2.60.120.10">
    <property type="entry name" value="Jelly Rolls"/>
    <property type="match status" value="1"/>
</dbReference>
<dbReference type="InterPro" id="IPR011051">
    <property type="entry name" value="RmlC_Cupin_sf"/>
</dbReference>
<keyword evidence="5" id="KW-1185">Reference proteome</keyword>
<dbReference type="GeneID" id="10796157"/>
<dbReference type="Proteomes" id="UP000006794">
    <property type="component" value="Chromosome"/>
</dbReference>
<evidence type="ECO:0000256" key="1">
    <source>
        <dbReference type="ARBA" id="ARBA00022723"/>
    </source>
</evidence>
<dbReference type="HOGENOM" id="CLU_2021437_0_0_2"/>
<organism evidence="4 5">
    <name type="scientific">Halopiger xanaduensis (strain DSM 18323 / JCM 14033 / SH-6)</name>
    <dbReference type="NCBI Taxonomy" id="797210"/>
    <lineage>
        <taxon>Archaea</taxon>
        <taxon>Methanobacteriati</taxon>
        <taxon>Methanobacteriota</taxon>
        <taxon>Stenosarchaea group</taxon>
        <taxon>Halobacteria</taxon>
        <taxon>Halobacteriales</taxon>
        <taxon>Natrialbaceae</taxon>
        <taxon>Halopiger</taxon>
    </lineage>
</organism>
<dbReference type="InterPro" id="IPR014710">
    <property type="entry name" value="RmlC-like_jellyroll"/>
</dbReference>
<evidence type="ECO:0000259" key="3">
    <source>
        <dbReference type="Pfam" id="PF07883"/>
    </source>
</evidence>
<evidence type="ECO:0000256" key="2">
    <source>
        <dbReference type="SAM" id="MobiDB-lite"/>
    </source>
</evidence>
<evidence type="ECO:0000313" key="5">
    <source>
        <dbReference type="Proteomes" id="UP000006794"/>
    </source>
</evidence>
<keyword evidence="1" id="KW-0479">Metal-binding</keyword>
<dbReference type="CDD" id="cd02208">
    <property type="entry name" value="cupin_RmlC-like"/>
    <property type="match status" value="1"/>
</dbReference>
<proteinExistence type="predicted"/>
<dbReference type="AlphaFoldDB" id="F8DAL5"/>
<dbReference type="SUPFAM" id="SSF51182">
    <property type="entry name" value="RmlC-like cupins"/>
    <property type="match status" value="1"/>
</dbReference>
<feature type="domain" description="Cupin type-2" evidence="3">
    <location>
        <begin position="51"/>
        <end position="115"/>
    </location>
</feature>
<feature type="region of interest" description="Disordered" evidence="2">
    <location>
        <begin position="1"/>
        <end position="20"/>
    </location>
</feature>
<dbReference type="EMBL" id="CP002839">
    <property type="protein sequence ID" value="AEH35820.1"/>
    <property type="molecule type" value="Genomic_DNA"/>
</dbReference>
<dbReference type="KEGG" id="hxa:Halxa_1187"/>
<evidence type="ECO:0000313" key="4">
    <source>
        <dbReference type="EMBL" id="AEH35820.1"/>
    </source>
</evidence>
<sequence>MVTNTDADADDGDDGYAVVDPDDLEAVDGRPCDLRRISGAVALENVAINRFRAEPGEQLPLAYHYHETQEEAFIVLSGTLQVETPGEAFSVPEGSVFTAEPESPHRAYNPDDADDAVEVIAIGAPPVSDDTVPYDPDDA</sequence>
<dbReference type="OrthoDB" id="192542at2157"/>
<feature type="compositionally biased region" description="Acidic residues" evidence="2">
    <location>
        <begin position="7"/>
        <end position="20"/>
    </location>
</feature>
<reference evidence="4 5" key="1">
    <citation type="journal article" date="2012" name="Stand. Genomic Sci.">
        <title>Complete genome sequence of Halopiger xanaduensis type strain (SH-6(T)).</title>
        <authorList>
            <person name="Anderson I."/>
            <person name="Tindall B.J."/>
            <person name="Rohde M."/>
            <person name="Lucas S."/>
            <person name="Han J."/>
            <person name="Lapidus A."/>
            <person name="Cheng J.F."/>
            <person name="Goodwin L."/>
            <person name="Pitluck S."/>
            <person name="Peters L."/>
            <person name="Pati A."/>
            <person name="Mikhailova N."/>
            <person name="Pagani I."/>
            <person name="Teshima H."/>
            <person name="Han C."/>
            <person name="Tapia R."/>
            <person name="Land M."/>
            <person name="Woyke T."/>
            <person name="Klenk H.P."/>
            <person name="Kyrpides N."/>
            <person name="Ivanova N."/>
        </authorList>
    </citation>
    <scope>NUCLEOTIDE SEQUENCE [LARGE SCALE GENOMIC DNA]</scope>
    <source>
        <strain evidence="5">DSM 18323 / JCM 14033 / SH-6</strain>
    </source>
</reference>
<dbReference type="RefSeq" id="WP_013878719.1">
    <property type="nucleotide sequence ID" value="NC_015666.1"/>
</dbReference>
<gene>
    <name evidence="4" type="ordered locus">Halxa_1187</name>
</gene>
<dbReference type="GO" id="GO:0046872">
    <property type="term" value="F:metal ion binding"/>
    <property type="evidence" value="ECO:0007669"/>
    <property type="project" value="UniProtKB-KW"/>
</dbReference>
<dbReference type="eggNOG" id="arCOG02998">
    <property type="taxonomic scope" value="Archaea"/>
</dbReference>
<dbReference type="InterPro" id="IPR013096">
    <property type="entry name" value="Cupin_2"/>
</dbReference>
<protein>
    <submittedName>
        <fullName evidence="4">Cupin 2 conserved barrel domain protein</fullName>
    </submittedName>
</protein>